<evidence type="ECO:0000313" key="9">
    <source>
        <dbReference type="Proteomes" id="UP001165060"/>
    </source>
</evidence>
<name>A0ABQ6M402_9STRA</name>
<dbReference type="InterPro" id="IPR012302">
    <property type="entry name" value="Malic_NAD-bd"/>
</dbReference>
<dbReference type="Proteomes" id="UP001165060">
    <property type="component" value="Unassembled WGS sequence"/>
</dbReference>
<dbReference type="EMBL" id="BRYB01002405">
    <property type="protein sequence ID" value="GMI19088.1"/>
    <property type="molecule type" value="Genomic_DNA"/>
</dbReference>
<dbReference type="InterPro" id="IPR037062">
    <property type="entry name" value="Malic_N_dom_sf"/>
</dbReference>
<organism evidence="8 9">
    <name type="scientific">Tetraparma gracilis</name>
    <dbReference type="NCBI Taxonomy" id="2962635"/>
    <lineage>
        <taxon>Eukaryota</taxon>
        <taxon>Sar</taxon>
        <taxon>Stramenopiles</taxon>
        <taxon>Ochrophyta</taxon>
        <taxon>Bolidophyceae</taxon>
        <taxon>Parmales</taxon>
        <taxon>Triparmaceae</taxon>
        <taxon>Tetraparma</taxon>
    </lineage>
</organism>
<keyword evidence="5" id="KW-0732">Signal</keyword>
<comment type="caution">
    <text evidence="8">The sequence shown here is derived from an EMBL/GenBank/DDBJ whole genome shotgun (WGS) entry which is preliminary data.</text>
</comment>
<gene>
    <name evidence="8" type="ORF">TeGR_g15245</name>
</gene>
<dbReference type="CDD" id="cd05312">
    <property type="entry name" value="NAD_bind_1_malic_enz"/>
    <property type="match status" value="1"/>
</dbReference>
<feature type="signal peptide" evidence="5">
    <location>
        <begin position="1"/>
        <end position="19"/>
    </location>
</feature>
<evidence type="ECO:0000259" key="6">
    <source>
        <dbReference type="SMART" id="SM00919"/>
    </source>
</evidence>
<evidence type="ECO:0000259" key="7">
    <source>
        <dbReference type="SMART" id="SM01274"/>
    </source>
</evidence>
<dbReference type="PRINTS" id="PR00072">
    <property type="entry name" value="MALOXRDTASE"/>
</dbReference>
<dbReference type="InterPro" id="IPR046346">
    <property type="entry name" value="Aminoacid_DH-like_N_sf"/>
</dbReference>
<evidence type="ECO:0000256" key="5">
    <source>
        <dbReference type="SAM" id="SignalP"/>
    </source>
</evidence>
<dbReference type="Pfam" id="PF03949">
    <property type="entry name" value="Malic_M"/>
    <property type="match status" value="1"/>
</dbReference>
<dbReference type="SUPFAM" id="SSF53223">
    <property type="entry name" value="Aminoacid dehydrogenase-like, N-terminal domain"/>
    <property type="match status" value="1"/>
</dbReference>
<sequence>MKLLIQPLLLLIIPALTTSFLPTPAASRSPSFLASAPPKDAGYFELKAPHTVPTTTPQSKSATGLLPRGPAVPLELRVQNLLARLDSQATDLDRYCLLHNILETDATLYFATVLADVPRVMPLVYTPTVGAACQNFSKIHTYQPKGIYLSKYDKGNVADVLRNWPFKDDTKVICVTDGERILGLGDLGANGMGIPVGKLALYTGLGGIEPEATLPIHIDFGCNVDAVRDDPLYMGLKEKRPDKDNAAEVAEYDAFMEEFFAAVKEVFGESCMVQFEDFGNSNAFRFLENFQDKHVCFNDDIQGTASVVLAGVMSSLRITSNVPGGAKSLKDHTFVFLGAGEAGCGIASLIAEAIVMEEGVSMSEACANIWLVDSRGLVTDRRDMATLPHHKKPFAHSLEDGGDVSTLEEAVKKLKPSCVIGVSGQPQTFTKSIVEEMSANHPRPLVFALSNPTSKAECTAEQAYEWSDGQAVFASGSPFPPVQFKGKTYQPAQGNNAYIFPGVGLGAIFCGATRLDSEDMITASKALADLVPQDKIDKGACYPALAEAREVSIQIAAAVACGQWKRGTGGKNRAGEGEETREQLVERIRGSMYEPEKVWREGL</sequence>
<feature type="chain" id="PRO_5046929477" description="Malic enzyme" evidence="5">
    <location>
        <begin position="20"/>
        <end position="603"/>
    </location>
</feature>
<dbReference type="InterPro" id="IPR015884">
    <property type="entry name" value="Malic_enzyme_CS"/>
</dbReference>
<accession>A0ABQ6M402</accession>
<dbReference type="NCBIfam" id="NF010052">
    <property type="entry name" value="PRK13529.1"/>
    <property type="match status" value="1"/>
</dbReference>
<dbReference type="PANTHER" id="PTHR23406:SF90">
    <property type="entry name" value="MALIC ENZYME-RELATED"/>
    <property type="match status" value="1"/>
</dbReference>
<dbReference type="PIRSF" id="PIRSF000106">
    <property type="entry name" value="ME"/>
    <property type="match status" value="1"/>
</dbReference>
<dbReference type="PANTHER" id="PTHR23406">
    <property type="entry name" value="MALIC ENZYME-RELATED"/>
    <property type="match status" value="1"/>
</dbReference>
<evidence type="ECO:0000313" key="8">
    <source>
        <dbReference type="EMBL" id="GMI19088.1"/>
    </source>
</evidence>
<dbReference type="InterPro" id="IPR001891">
    <property type="entry name" value="Malic_OxRdtase"/>
</dbReference>
<dbReference type="Pfam" id="PF00390">
    <property type="entry name" value="malic"/>
    <property type="match status" value="1"/>
</dbReference>
<feature type="domain" description="Malic enzyme N-terminal" evidence="7">
    <location>
        <begin position="102"/>
        <end position="291"/>
    </location>
</feature>
<dbReference type="PROSITE" id="PS00331">
    <property type="entry name" value="MALIC_ENZYMES"/>
    <property type="match status" value="1"/>
</dbReference>
<dbReference type="SMART" id="SM01274">
    <property type="entry name" value="malic"/>
    <property type="match status" value="1"/>
</dbReference>
<keyword evidence="3 4" id="KW-0479">Metal-binding</keyword>
<keyword evidence="9" id="KW-1185">Reference proteome</keyword>
<comment type="similarity">
    <text evidence="2 4">Belongs to the malic enzymes family.</text>
</comment>
<comment type="cofactor">
    <cofactor evidence="1">
        <name>Mn(2+)</name>
        <dbReference type="ChEBI" id="CHEBI:29035"/>
    </cofactor>
</comment>
<dbReference type="Gene3D" id="3.40.50.720">
    <property type="entry name" value="NAD(P)-binding Rossmann-like Domain"/>
    <property type="match status" value="1"/>
</dbReference>
<evidence type="ECO:0000256" key="3">
    <source>
        <dbReference type="ARBA" id="ARBA00022723"/>
    </source>
</evidence>
<evidence type="ECO:0000256" key="2">
    <source>
        <dbReference type="ARBA" id="ARBA00008785"/>
    </source>
</evidence>
<dbReference type="InterPro" id="IPR012301">
    <property type="entry name" value="Malic_N_dom"/>
</dbReference>
<feature type="domain" description="Malic enzyme NAD-binding" evidence="6">
    <location>
        <begin position="301"/>
        <end position="563"/>
    </location>
</feature>
<dbReference type="SUPFAM" id="SSF51735">
    <property type="entry name" value="NAD(P)-binding Rossmann-fold domains"/>
    <property type="match status" value="1"/>
</dbReference>
<reference evidence="8 9" key="1">
    <citation type="journal article" date="2023" name="Commun. Biol.">
        <title>Genome analysis of Parmales, the sister group of diatoms, reveals the evolutionary specialization of diatoms from phago-mixotrophs to photoautotrophs.</title>
        <authorList>
            <person name="Ban H."/>
            <person name="Sato S."/>
            <person name="Yoshikawa S."/>
            <person name="Yamada K."/>
            <person name="Nakamura Y."/>
            <person name="Ichinomiya M."/>
            <person name="Sato N."/>
            <person name="Blanc-Mathieu R."/>
            <person name="Endo H."/>
            <person name="Kuwata A."/>
            <person name="Ogata H."/>
        </authorList>
    </citation>
    <scope>NUCLEOTIDE SEQUENCE [LARGE SCALE GENOMIC DNA]</scope>
</reference>
<protein>
    <recommendedName>
        <fullName evidence="4">Malic enzyme</fullName>
    </recommendedName>
</protein>
<dbReference type="Gene3D" id="3.40.50.10380">
    <property type="entry name" value="Malic enzyme, N-terminal domain"/>
    <property type="match status" value="1"/>
</dbReference>
<dbReference type="InterPro" id="IPR036291">
    <property type="entry name" value="NAD(P)-bd_dom_sf"/>
</dbReference>
<keyword evidence="4" id="KW-0560">Oxidoreductase</keyword>
<proteinExistence type="inferred from homology"/>
<evidence type="ECO:0000256" key="1">
    <source>
        <dbReference type="ARBA" id="ARBA00001936"/>
    </source>
</evidence>
<evidence type="ECO:0000256" key="4">
    <source>
        <dbReference type="RuleBase" id="RU003426"/>
    </source>
</evidence>
<dbReference type="SMART" id="SM00919">
    <property type="entry name" value="Malic_M"/>
    <property type="match status" value="1"/>
</dbReference>